<gene>
    <name evidence="2" type="ORF">GQF42_05095</name>
</gene>
<evidence type="ECO:0000256" key="1">
    <source>
        <dbReference type="SAM" id="MobiDB-lite"/>
    </source>
</evidence>
<dbReference type="AlphaFoldDB" id="A0A6I6MTF4"/>
<name>A0A6I6MTF4_9ACTN</name>
<feature type="compositionally biased region" description="Basic and acidic residues" evidence="1">
    <location>
        <begin position="1"/>
        <end position="17"/>
    </location>
</feature>
<dbReference type="Proteomes" id="UP000436138">
    <property type="component" value="Chromosome"/>
</dbReference>
<sequence>MQGGEQQDHCGADERGPGHAVGVRGQRHQQQRTGRDQHTAASTQRRSSARPRPGPRPRSPRLSRATAATRQASGGAGGGLEGSGGSGDDPNP</sequence>
<reference evidence="2 3" key="1">
    <citation type="submission" date="2019-12" db="EMBL/GenBank/DDBJ databases">
        <title>Streptomyces sp. strain T44 isolated from rhizosphere soil of Broussonetia papyrifera.</title>
        <authorList>
            <person name="Mo P."/>
        </authorList>
    </citation>
    <scope>NUCLEOTIDE SEQUENCE [LARGE SCALE GENOMIC DNA]</scope>
    <source>
        <strain evidence="2 3">T44</strain>
    </source>
</reference>
<organism evidence="2 3">
    <name type="scientific">Streptomyces broussonetiae</name>
    <dbReference type="NCBI Taxonomy" id="2686304"/>
    <lineage>
        <taxon>Bacteria</taxon>
        <taxon>Bacillati</taxon>
        <taxon>Actinomycetota</taxon>
        <taxon>Actinomycetes</taxon>
        <taxon>Kitasatosporales</taxon>
        <taxon>Streptomycetaceae</taxon>
        <taxon>Streptomyces</taxon>
    </lineage>
</organism>
<dbReference type="EMBL" id="CP047020">
    <property type="protein sequence ID" value="QHA02742.1"/>
    <property type="molecule type" value="Genomic_DNA"/>
</dbReference>
<proteinExistence type="predicted"/>
<dbReference type="KEGG" id="sbro:GQF42_05095"/>
<accession>A0A6I6MTF4</accession>
<feature type="compositionally biased region" description="Low complexity" evidence="1">
    <location>
        <begin position="62"/>
        <end position="73"/>
    </location>
</feature>
<evidence type="ECO:0000313" key="3">
    <source>
        <dbReference type="Proteomes" id="UP000436138"/>
    </source>
</evidence>
<feature type="region of interest" description="Disordered" evidence="1">
    <location>
        <begin position="1"/>
        <end position="92"/>
    </location>
</feature>
<dbReference type="RefSeq" id="WP_158918040.1">
    <property type="nucleotide sequence ID" value="NZ_CP047020.1"/>
</dbReference>
<evidence type="ECO:0000313" key="2">
    <source>
        <dbReference type="EMBL" id="QHA02742.1"/>
    </source>
</evidence>
<feature type="compositionally biased region" description="Basic residues" evidence="1">
    <location>
        <begin position="47"/>
        <end position="61"/>
    </location>
</feature>
<protein>
    <submittedName>
        <fullName evidence="2">Uncharacterized protein</fullName>
    </submittedName>
</protein>
<feature type="compositionally biased region" description="Gly residues" evidence="1">
    <location>
        <begin position="74"/>
        <end position="92"/>
    </location>
</feature>
<keyword evidence="3" id="KW-1185">Reference proteome</keyword>